<organism evidence="6 9">
    <name type="scientific">Winslowiella iniecta</name>
    <dbReference type="NCBI Taxonomy" id="1560201"/>
    <lineage>
        <taxon>Bacteria</taxon>
        <taxon>Pseudomonadati</taxon>
        <taxon>Pseudomonadota</taxon>
        <taxon>Gammaproteobacteria</taxon>
        <taxon>Enterobacterales</taxon>
        <taxon>Erwiniaceae</taxon>
        <taxon>Winslowiella</taxon>
    </lineage>
</organism>
<dbReference type="PANTHER" id="PTHR33254">
    <property type="entry name" value="4-HYDROXY-4-METHYL-2-OXOGLUTARATE ALDOLASE 3-RELATED"/>
    <property type="match status" value="1"/>
</dbReference>
<name>A0A0L7T986_9GAMM</name>
<dbReference type="PANTHER" id="PTHR33254:SF4">
    <property type="entry name" value="4-HYDROXY-4-METHYL-2-OXOGLUTARATE ALDOLASE 3-RELATED"/>
    <property type="match status" value="1"/>
</dbReference>
<dbReference type="InterPro" id="IPR005493">
    <property type="entry name" value="RraA/RraA-like"/>
</dbReference>
<dbReference type="CDD" id="cd16841">
    <property type="entry name" value="RraA_family"/>
    <property type="match status" value="1"/>
</dbReference>
<reference evidence="8 9" key="1">
    <citation type="journal article" date="2015" name="Int. J. Syst. Evol. Microbiol.">
        <title>Erwinia iniecta sp. nov., isolated from Russian wheat aphids (Diuraphis noxia).</title>
        <authorList>
            <person name="Campillo T."/>
            <person name="Luna E."/>
            <person name="Portier P."/>
            <person name="Fischer-Le Saux M."/>
            <person name="Lapitan N."/>
            <person name="Tisserat N.A."/>
            <person name="Leach J.E."/>
        </authorList>
    </citation>
    <scope>NUCLEOTIDE SEQUENCE [LARGE SCALE GENOMIC DNA]</scope>
    <source>
        <strain evidence="6 9">B120</strain>
        <strain evidence="7 8">B149</strain>
    </source>
</reference>
<dbReference type="STRING" id="1560201.NG42_04055"/>
<dbReference type="EMBL" id="JRXF01000002">
    <property type="protein sequence ID" value="KOC94943.1"/>
    <property type="molecule type" value="Genomic_DNA"/>
</dbReference>
<accession>A0A0L7T986</accession>
<evidence type="ECO:0000313" key="6">
    <source>
        <dbReference type="EMBL" id="KOC91934.1"/>
    </source>
</evidence>
<evidence type="ECO:0000256" key="4">
    <source>
        <dbReference type="ARBA" id="ARBA00030169"/>
    </source>
</evidence>
<evidence type="ECO:0000256" key="3">
    <source>
        <dbReference type="ARBA" id="ARBA00029596"/>
    </source>
</evidence>
<evidence type="ECO:0000313" key="9">
    <source>
        <dbReference type="Proteomes" id="UP000037088"/>
    </source>
</evidence>
<sequence length="223" mass="24086">MTQTNLTHSIEKARQLTTPELSDALDYFSLPGSLLGIKPITANQAIVGRAWTVRYVAIDHDQPGTVGDFIDQVKPGDVVVIDNAGRLDCTVWGGILSQLAAQKGIAGTVINGVCRDTAEANAVNYPLYALGNYMRTGKDRVQVAAVCEPIAISGVLIKPGDLVVADIDGVVVIAQQHIEAVVNRALTMQKIEQQILDDALNGMTLSDARKKHHYHLLQRNPNK</sequence>
<protein>
    <recommendedName>
        <fullName evidence="2">Putative 4-hydroxy-4-methyl-2-oxoglutarate aldolase</fullName>
    </recommendedName>
    <alternativeName>
        <fullName evidence="3">Regulator of ribonuclease activity homolog</fullName>
    </alternativeName>
    <alternativeName>
        <fullName evidence="4">RraA-like protein</fullName>
    </alternativeName>
</protein>
<evidence type="ECO:0000256" key="1">
    <source>
        <dbReference type="ARBA" id="ARBA00001968"/>
    </source>
</evidence>
<dbReference type="GO" id="GO:0046872">
    <property type="term" value="F:metal ion binding"/>
    <property type="evidence" value="ECO:0007669"/>
    <property type="project" value="UniProtKB-KW"/>
</dbReference>
<dbReference type="RefSeq" id="WP_052897980.1">
    <property type="nucleotide sequence ID" value="NZ_JRXE01000004.1"/>
</dbReference>
<proteinExistence type="predicted"/>
<evidence type="ECO:0000256" key="5">
    <source>
        <dbReference type="PIRSR" id="PIRSR605493-1"/>
    </source>
</evidence>
<evidence type="ECO:0000313" key="8">
    <source>
        <dbReference type="Proteomes" id="UP000036851"/>
    </source>
</evidence>
<dbReference type="Proteomes" id="UP000037088">
    <property type="component" value="Unassembled WGS sequence"/>
</dbReference>
<dbReference type="SUPFAM" id="SSF89562">
    <property type="entry name" value="RraA-like"/>
    <property type="match status" value="1"/>
</dbReference>
<feature type="binding site" evidence="5">
    <location>
        <position position="116"/>
    </location>
    <ligand>
        <name>Mg(2+)</name>
        <dbReference type="ChEBI" id="CHEBI:18420"/>
    </ligand>
</feature>
<dbReference type="Proteomes" id="UP000036851">
    <property type="component" value="Unassembled WGS sequence"/>
</dbReference>
<gene>
    <name evidence="6" type="ORF">NG42_04055</name>
    <name evidence="7" type="ORF">NG43_01655</name>
</gene>
<dbReference type="InterPro" id="IPR036704">
    <property type="entry name" value="RraA/RraA-like_sf"/>
</dbReference>
<keyword evidence="5" id="KW-0460">Magnesium</keyword>
<comment type="cofactor">
    <cofactor evidence="1">
        <name>a divalent metal cation</name>
        <dbReference type="ChEBI" id="CHEBI:60240"/>
    </cofactor>
</comment>
<evidence type="ECO:0000313" key="7">
    <source>
        <dbReference type="EMBL" id="KOC94943.1"/>
    </source>
</evidence>
<dbReference type="EMBL" id="JRXE01000004">
    <property type="protein sequence ID" value="KOC91934.1"/>
    <property type="molecule type" value="Genomic_DNA"/>
</dbReference>
<comment type="cofactor">
    <cofactor evidence="5">
        <name>Mg(2+)</name>
        <dbReference type="ChEBI" id="CHEBI:18420"/>
    </cofactor>
</comment>
<dbReference type="PATRIC" id="fig|1560201.3.peg.874"/>
<evidence type="ECO:0000256" key="2">
    <source>
        <dbReference type="ARBA" id="ARBA00016549"/>
    </source>
</evidence>
<dbReference type="Gene3D" id="3.50.30.40">
    <property type="entry name" value="Ribonuclease E inhibitor RraA/RraA-like"/>
    <property type="match status" value="1"/>
</dbReference>
<dbReference type="AlphaFoldDB" id="A0A0L7T986"/>
<dbReference type="OrthoDB" id="8717144at2"/>
<comment type="caution">
    <text evidence="6">The sequence shown here is derived from an EMBL/GenBank/DDBJ whole genome shotgun (WGS) entry which is preliminary data.</text>
</comment>
<keyword evidence="5" id="KW-0479">Metal-binding</keyword>
<feature type="binding site" evidence="5">
    <location>
        <begin position="93"/>
        <end position="96"/>
    </location>
    <ligand>
        <name>substrate</name>
    </ligand>
</feature>
<dbReference type="Pfam" id="PF03737">
    <property type="entry name" value="RraA-like"/>
    <property type="match status" value="1"/>
</dbReference>
<keyword evidence="9" id="KW-1185">Reference proteome</keyword>
<feature type="binding site" evidence="5">
    <location>
        <position position="115"/>
    </location>
    <ligand>
        <name>substrate</name>
    </ligand>
</feature>